<dbReference type="Pfam" id="PF17409">
    <property type="entry name" value="MoaF_C"/>
    <property type="match status" value="1"/>
</dbReference>
<accession>A0A1S1HVV3</accession>
<keyword evidence="4" id="KW-1185">Reference proteome</keyword>
<dbReference type="Proteomes" id="UP000179588">
    <property type="component" value="Unassembled WGS sequence"/>
</dbReference>
<dbReference type="AlphaFoldDB" id="A0A1S1HVV3"/>
<proteinExistence type="predicted"/>
<sequence length="262" mass="30528">MTEQLIHDISFDTFTNELKKNRLKRSNEIINIEFNLFLNNESFYFCIDENDRIKTNSIFLSDYFDNKNRQISDLTEAAQGVFLIELSKGNVDFAHTVLILDLNNNNVVLFVSQYQPSKKTSPRFEQNYHIGRIIGNHSNTLLPTETRDLIGLHILNEYSDTTAVEHIYINSQWYAYHIYGGVRHGDCDCDQASYLKIRDNVYLLGFRERAVDVAIILILDMESMRNTGFAIGYTDQQWFSIPIGAYMKKINKRLDEHNLYAL</sequence>
<dbReference type="EMBL" id="LVIE01000124">
    <property type="protein sequence ID" value="OHT24460.1"/>
    <property type="molecule type" value="Genomic_DNA"/>
</dbReference>
<reference evidence="2" key="2">
    <citation type="submission" date="2024-02" db="EMBL/GenBank/DDBJ databases">
        <authorList>
            <consortium name="Clinical and Environmental Microbiology Branch: Whole genome sequencing antimicrobial resistance pathogens in the healthcare setting"/>
        </authorList>
    </citation>
    <scope>NUCLEOTIDE SEQUENCE</scope>
    <source>
        <strain evidence="2">2021GO-0154</strain>
    </source>
</reference>
<organism evidence="3 4">
    <name type="scientific">Providencia stuartii</name>
    <dbReference type="NCBI Taxonomy" id="588"/>
    <lineage>
        <taxon>Bacteria</taxon>
        <taxon>Pseudomonadati</taxon>
        <taxon>Pseudomonadota</taxon>
        <taxon>Gammaproteobacteria</taxon>
        <taxon>Enterobacterales</taxon>
        <taxon>Morganellaceae</taxon>
        <taxon>Providencia</taxon>
    </lineage>
</organism>
<dbReference type="InterPro" id="IPR012674">
    <property type="entry name" value="Calycin"/>
</dbReference>
<evidence type="ECO:0000313" key="4">
    <source>
        <dbReference type="Proteomes" id="UP000179588"/>
    </source>
</evidence>
<feature type="domain" description="MoaF C-terminal" evidence="1">
    <location>
        <begin position="144"/>
        <end position="252"/>
    </location>
</feature>
<dbReference type="RefSeq" id="WP_070927263.1">
    <property type="nucleotide sequence ID" value="NZ_CANMXG010000009.1"/>
</dbReference>
<name>A0A1S1HVV3_PROST</name>
<evidence type="ECO:0000313" key="2">
    <source>
        <dbReference type="EMBL" id="EMJ5135107.1"/>
    </source>
</evidence>
<gene>
    <name evidence="3" type="ORF">A3Q29_17540</name>
    <name evidence="2" type="ORF">RG298_002855</name>
</gene>
<protein>
    <recommendedName>
        <fullName evidence="1">MoaF C-terminal domain-containing protein</fullName>
    </recommendedName>
</protein>
<dbReference type="Gene3D" id="2.40.128.20">
    <property type="match status" value="1"/>
</dbReference>
<comment type="caution">
    <text evidence="3">The sequence shown here is derived from an EMBL/GenBank/DDBJ whole genome shotgun (WGS) entry which is preliminary data.</text>
</comment>
<dbReference type="OrthoDB" id="8537304at2"/>
<dbReference type="EMBL" id="ABMABF030000009">
    <property type="protein sequence ID" value="EMJ5135107.1"/>
    <property type="molecule type" value="Genomic_DNA"/>
</dbReference>
<dbReference type="InterPro" id="IPR035348">
    <property type="entry name" value="MoaF_C"/>
</dbReference>
<evidence type="ECO:0000259" key="1">
    <source>
        <dbReference type="Pfam" id="PF17409"/>
    </source>
</evidence>
<evidence type="ECO:0000313" key="3">
    <source>
        <dbReference type="EMBL" id="OHT24460.1"/>
    </source>
</evidence>
<reference evidence="3 4" key="1">
    <citation type="submission" date="2016-03" db="EMBL/GenBank/DDBJ databases">
        <title>Genome sequence of Providencia stuartii strain, isolated from the salivary glands of larval Lucilia sericata.</title>
        <authorList>
            <person name="Yuan Y."/>
            <person name="Zhang Y."/>
            <person name="Fu S."/>
            <person name="Crippen T.L."/>
            <person name="Visi D."/>
            <person name="Benbow M.E."/>
            <person name="Allen M."/>
            <person name="Tomberlin J.K."/>
            <person name="Sze S.-H."/>
            <person name="Tarone A.M."/>
        </authorList>
    </citation>
    <scope>NUCLEOTIDE SEQUENCE [LARGE SCALE GENOMIC DNA]</scope>
    <source>
        <strain evidence="3 4">Crippen</strain>
    </source>
</reference>